<evidence type="ECO:0000313" key="2">
    <source>
        <dbReference type="Proteomes" id="UP000515344"/>
    </source>
</evidence>
<accession>A0A7G5XLJ5</accession>
<evidence type="ECO:0000313" key="1">
    <source>
        <dbReference type="EMBL" id="QNA46348.1"/>
    </source>
</evidence>
<proteinExistence type="predicted"/>
<dbReference type="RefSeq" id="WP_182806175.1">
    <property type="nucleotide sequence ID" value="NZ_CP060007.1"/>
</dbReference>
<sequence>MKQSLSSIIFIFFCELSFGQYKVDTTLKAEYWRMFERLPEKVKKDKDTEFKSGMGILIGIKADTLNKKDLEPVDTSLKIFSINQETGEQEPLATNPSEAETINVEHPQWLSCGCRFKGDTLEIYSGISLFSGFAVITKLTGDRAIALYTEHESEGKVFRTKLTNKKVSEFTIPATINSLTIDRRPSKGLKEIYGKMAVTTNGYYTYVNAWGFKHDYIYKRMQLQFYFHCDTKSSVQQAVLQ</sequence>
<reference evidence="2" key="1">
    <citation type="submission" date="2020-08" db="EMBL/GenBank/DDBJ databases">
        <title>Lacibacter sp. S13-6-6 genome sequencing.</title>
        <authorList>
            <person name="Jin L."/>
        </authorList>
    </citation>
    <scope>NUCLEOTIDE SEQUENCE [LARGE SCALE GENOMIC DNA]</scope>
    <source>
        <strain evidence="2">S13-6-6</strain>
    </source>
</reference>
<dbReference type="KEGG" id="lacs:H4075_09305"/>
<dbReference type="AlphaFoldDB" id="A0A7G5XLJ5"/>
<dbReference type="Proteomes" id="UP000515344">
    <property type="component" value="Chromosome"/>
</dbReference>
<protein>
    <submittedName>
        <fullName evidence="1">Uncharacterized protein</fullName>
    </submittedName>
</protein>
<organism evidence="1 2">
    <name type="scientific">Lacibacter sediminis</name>
    <dbReference type="NCBI Taxonomy" id="2760713"/>
    <lineage>
        <taxon>Bacteria</taxon>
        <taxon>Pseudomonadati</taxon>
        <taxon>Bacteroidota</taxon>
        <taxon>Chitinophagia</taxon>
        <taxon>Chitinophagales</taxon>
        <taxon>Chitinophagaceae</taxon>
        <taxon>Lacibacter</taxon>
    </lineage>
</organism>
<dbReference type="EMBL" id="CP060007">
    <property type="protein sequence ID" value="QNA46348.1"/>
    <property type="molecule type" value="Genomic_DNA"/>
</dbReference>
<gene>
    <name evidence="1" type="ORF">H4075_09305</name>
</gene>
<keyword evidence="2" id="KW-1185">Reference proteome</keyword>
<name>A0A7G5XLJ5_9BACT</name>